<dbReference type="RefSeq" id="WP_021250165.1">
    <property type="nucleotide sequence ID" value="NZ_ATJV01000070.1"/>
</dbReference>
<sequence length="161" mass="18483">MSTEDQERRLGAIEDRFAILDLEAEYAHGWDLGTPRQWAEVFAEDGVFEMLAIGQTPQLRIEGRAALEAFCAQIRQDWSGLHYMHPPRLRIDGDHAESVIFFEFRHVMRTPTHIRQGVTAGHYRTRYLRTSAGWRILERIEQAVGEETGHFYPASLASSPT</sequence>
<dbReference type="SUPFAM" id="SSF54427">
    <property type="entry name" value="NTF2-like"/>
    <property type="match status" value="1"/>
</dbReference>
<dbReference type="InterPro" id="IPR032710">
    <property type="entry name" value="NTF2-like_dom_sf"/>
</dbReference>
<comment type="caution">
    <text evidence="2">The sequence shown here is derived from an EMBL/GenBank/DDBJ whole genome shotgun (WGS) entry which is preliminary data.</text>
</comment>
<feature type="domain" description="SnoaL-like" evidence="1">
    <location>
        <begin position="13"/>
        <end position="139"/>
    </location>
</feature>
<dbReference type="InterPro" id="IPR037401">
    <property type="entry name" value="SnoaL-like"/>
</dbReference>
<evidence type="ECO:0000313" key="3">
    <source>
        <dbReference type="Proteomes" id="UP000015455"/>
    </source>
</evidence>
<gene>
    <name evidence="2" type="ORF">M622_05040</name>
</gene>
<dbReference type="PATRIC" id="fig|1348657.5.peg.2763"/>
<dbReference type="Proteomes" id="UP000015455">
    <property type="component" value="Unassembled WGS sequence"/>
</dbReference>
<reference evidence="2 3" key="1">
    <citation type="submission" date="2013-06" db="EMBL/GenBank/DDBJ databases">
        <title>Draft genome sequence of Thauera terpenica.</title>
        <authorList>
            <person name="Liu B."/>
            <person name="Frostegard A.H."/>
            <person name="Shapleigh J.P."/>
        </authorList>
    </citation>
    <scope>NUCLEOTIDE SEQUENCE [LARGE SCALE GENOMIC DNA]</scope>
    <source>
        <strain evidence="2 3">58Eu</strain>
    </source>
</reference>
<evidence type="ECO:0000259" key="1">
    <source>
        <dbReference type="Pfam" id="PF13577"/>
    </source>
</evidence>
<dbReference type="Pfam" id="PF13577">
    <property type="entry name" value="SnoaL_4"/>
    <property type="match status" value="1"/>
</dbReference>
<dbReference type="STRING" id="1348657.M622_05040"/>
<name>T0AW53_9RHOO</name>
<accession>T0AW53</accession>
<organism evidence="2 3">
    <name type="scientific">Thauera terpenica 58Eu</name>
    <dbReference type="NCBI Taxonomy" id="1348657"/>
    <lineage>
        <taxon>Bacteria</taxon>
        <taxon>Pseudomonadati</taxon>
        <taxon>Pseudomonadota</taxon>
        <taxon>Betaproteobacteria</taxon>
        <taxon>Rhodocyclales</taxon>
        <taxon>Zoogloeaceae</taxon>
        <taxon>Thauera</taxon>
    </lineage>
</organism>
<dbReference type="Gene3D" id="3.10.450.50">
    <property type="match status" value="1"/>
</dbReference>
<dbReference type="EMBL" id="ATJV01000070">
    <property type="protein sequence ID" value="EPZ14823.1"/>
    <property type="molecule type" value="Genomic_DNA"/>
</dbReference>
<evidence type="ECO:0000313" key="2">
    <source>
        <dbReference type="EMBL" id="EPZ14823.1"/>
    </source>
</evidence>
<protein>
    <recommendedName>
        <fullName evidence="1">SnoaL-like domain-containing protein</fullName>
    </recommendedName>
</protein>
<keyword evidence="3" id="KW-1185">Reference proteome</keyword>
<dbReference type="AlphaFoldDB" id="T0AW53"/>
<dbReference type="OrthoDB" id="9180262at2"/>
<proteinExistence type="predicted"/>